<keyword evidence="1" id="KW-0732">Signal</keyword>
<evidence type="ECO:0000313" key="2">
    <source>
        <dbReference type="EMBL" id="SIT26715.1"/>
    </source>
</evidence>
<dbReference type="OrthoDB" id="1151160at2"/>
<feature type="chain" id="PRO_5012591375" description="GLPGLI family protein" evidence="1">
    <location>
        <begin position="19"/>
        <end position="199"/>
    </location>
</feature>
<organism evidence="2 3">
    <name type="scientific">Chryseobacterium gambrini</name>
    <dbReference type="NCBI Taxonomy" id="373672"/>
    <lineage>
        <taxon>Bacteria</taxon>
        <taxon>Pseudomonadati</taxon>
        <taxon>Bacteroidota</taxon>
        <taxon>Flavobacteriia</taxon>
        <taxon>Flavobacteriales</taxon>
        <taxon>Weeksellaceae</taxon>
        <taxon>Chryseobacterium group</taxon>
        <taxon>Chryseobacterium</taxon>
    </lineage>
</organism>
<dbReference type="AlphaFoldDB" id="A0A1N7QUZ9"/>
<name>A0A1N7QUZ9_9FLAO</name>
<dbReference type="Proteomes" id="UP000185781">
    <property type="component" value="Unassembled WGS sequence"/>
</dbReference>
<proteinExistence type="predicted"/>
<evidence type="ECO:0000313" key="3">
    <source>
        <dbReference type="Proteomes" id="UP000185781"/>
    </source>
</evidence>
<feature type="signal peptide" evidence="1">
    <location>
        <begin position="1"/>
        <end position="18"/>
    </location>
</feature>
<sequence length="199" mass="22764">MKKTFLSFLVFLACVLHAQKMKVIYGDFDFLKGQTELNIKMDYSHVAFYKENVDEAGYIAKQEIAIQKAGKSPEEFEKWKKDWEYSKNTQFVDKFLASMNKNTDIKTSVNNSSAKYTLIVETIWIYPGWFGGIMNQPSKLSTLLKFVETENPSHVLLEIEGKNAPGDNFVGLPNNNDRISEGYAKTAKTLAHMIEKKIK</sequence>
<evidence type="ECO:0000256" key="1">
    <source>
        <dbReference type="SAM" id="SignalP"/>
    </source>
</evidence>
<dbReference type="STRING" id="373672.SAMN05421785_11929"/>
<dbReference type="EMBL" id="FTOV01000019">
    <property type="protein sequence ID" value="SIT26715.1"/>
    <property type="molecule type" value="Genomic_DNA"/>
</dbReference>
<accession>A0A1N7QUZ9</accession>
<evidence type="ECO:0008006" key="4">
    <source>
        <dbReference type="Google" id="ProtNLM"/>
    </source>
</evidence>
<reference evidence="2 3" key="1">
    <citation type="submission" date="2017-01" db="EMBL/GenBank/DDBJ databases">
        <authorList>
            <person name="Mah S.A."/>
            <person name="Swanson W.J."/>
            <person name="Moy G.W."/>
            <person name="Vacquier V.D."/>
        </authorList>
    </citation>
    <scope>NUCLEOTIDE SEQUENCE [LARGE SCALE GENOMIC DNA]</scope>
    <source>
        <strain evidence="2 3">DSM 18014</strain>
    </source>
</reference>
<gene>
    <name evidence="2" type="ORF">SAMN05421785_11929</name>
</gene>
<dbReference type="RefSeq" id="WP_076396261.1">
    <property type="nucleotide sequence ID" value="NZ_FTOV01000019.1"/>
</dbReference>
<protein>
    <recommendedName>
        <fullName evidence="4">GLPGLI family protein</fullName>
    </recommendedName>
</protein>